<dbReference type="Pfam" id="PF25601">
    <property type="entry name" value="AAA_lid_14"/>
    <property type="match status" value="1"/>
</dbReference>
<dbReference type="PANTHER" id="PTHR32071:SF121">
    <property type="entry name" value="SIGMA L-DEPENDENT TRANSCRIPTIONAL REGULATOR YQIR-RELATED"/>
    <property type="match status" value="1"/>
</dbReference>
<dbReference type="InterPro" id="IPR027417">
    <property type="entry name" value="P-loop_NTPase"/>
</dbReference>
<keyword evidence="4" id="KW-0238">DNA-binding</keyword>
<dbReference type="InterPro" id="IPR000014">
    <property type="entry name" value="PAS"/>
</dbReference>
<dbReference type="InterPro" id="IPR025662">
    <property type="entry name" value="Sigma_54_int_dom_ATP-bd_1"/>
</dbReference>
<dbReference type="InterPro" id="IPR002197">
    <property type="entry name" value="HTH_Fis"/>
</dbReference>
<evidence type="ECO:0000256" key="1">
    <source>
        <dbReference type="ARBA" id="ARBA00022741"/>
    </source>
</evidence>
<keyword evidence="2" id="KW-0067">ATP-binding</keyword>
<dbReference type="Gene3D" id="3.40.50.300">
    <property type="entry name" value="P-loop containing nucleotide triphosphate hydrolases"/>
    <property type="match status" value="1"/>
</dbReference>
<feature type="domain" description="PAS" evidence="7">
    <location>
        <begin position="14"/>
        <end position="65"/>
    </location>
</feature>
<keyword evidence="1" id="KW-0547">Nucleotide-binding</keyword>
<feature type="domain" description="Sigma-54 factor interaction" evidence="6">
    <location>
        <begin position="156"/>
        <end position="385"/>
    </location>
</feature>
<dbReference type="SMART" id="SM00382">
    <property type="entry name" value="AAA"/>
    <property type="match status" value="1"/>
</dbReference>
<dbReference type="CDD" id="cd18773">
    <property type="entry name" value="PDC1_HK_sensor"/>
    <property type="match status" value="1"/>
</dbReference>
<reference evidence="8 9" key="1">
    <citation type="submission" date="2023-07" db="EMBL/GenBank/DDBJ databases">
        <title>The novel representative of Negativicutes class, Anaeroselena agilis gen. nov. sp. nov.</title>
        <authorList>
            <person name="Prokofeva M.I."/>
            <person name="Elcheninov A.G."/>
            <person name="Klyukina A."/>
            <person name="Kublanov I.V."/>
            <person name="Frolov E.N."/>
            <person name="Podosokorskaya O.A."/>
        </authorList>
    </citation>
    <scope>NUCLEOTIDE SEQUENCE [LARGE SCALE GENOMIC DNA]</scope>
    <source>
        <strain evidence="8 9">4137-cl</strain>
    </source>
</reference>
<dbReference type="Gene3D" id="1.10.8.60">
    <property type="match status" value="1"/>
</dbReference>
<protein>
    <submittedName>
        <fullName evidence="8">Sigma 54-interacting transcriptional regulator</fullName>
    </submittedName>
</protein>
<evidence type="ECO:0000313" key="8">
    <source>
        <dbReference type="EMBL" id="MDT8899732.1"/>
    </source>
</evidence>
<evidence type="ECO:0000256" key="5">
    <source>
        <dbReference type="ARBA" id="ARBA00023163"/>
    </source>
</evidence>
<dbReference type="Gene3D" id="3.30.450.20">
    <property type="entry name" value="PAS domain"/>
    <property type="match status" value="1"/>
</dbReference>
<evidence type="ECO:0000259" key="7">
    <source>
        <dbReference type="PROSITE" id="PS50112"/>
    </source>
</evidence>
<dbReference type="PROSITE" id="PS00676">
    <property type="entry name" value="SIGMA54_INTERACT_2"/>
    <property type="match status" value="1"/>
</dbReference>
<dbReference type="Gene3D" id="1.10.10.60">
    <property type="entry name" value="Homeodomain-like"/>
    <property type="match status" value="1"/>
</dbReference>
<dbReference type="InterPro" id="IPR025943">
    <property type="entry name" value="Sigma_54_int_dom_ATP-bd_2"/>
</dbReference>
<dbReference type="InterPro" id="IPR035965">
    <property type="entry name" value="PAS-like_dom_sf"/>
</dbReference>
<dbReference type="InterPro" id="IPR058031">
    <property type="entry name" value="AAA_lid_NorR"/>
</dbReference>
<keyword evidence="3" id="KW-0805">Transcription regulation</keyword>
<evidence type="ECO:0000256" key="2">
    <source>
        <dbReference type="ARBA" id="ARBA00022840"/>
    </source>
</evidence>
<comment type="caution">
    <text evidence="8">The sequence shown here is derived from an EMBL/GenBank/DDBJ whole genome shotgun (WGS) entry which is preliminary data.</text>
</comment>
<dbReference type="PANTHER" id="PTHR32071">
    <property type="entry name" value="TRANSCRIPTIONAL REGULATORY PROTEIN"/>
    <property type="match status" value="1"/>
</dbReference>
<keyword evidence="5" id="KW-0804">Transcription</keyword>
<dbReference type="InterPro" id="IPR003593">
    <property type="entry name" value="AAA+_ATPase"/>
</dbReference>
<dbReference type="CDD" id="cd00009">
    <property type="entry name" value="AAA"/>
    <property type="match status" value="1"/>
</dbReference>
<dbReference type="InterPro" id="IPR013767">
    <property type="entry name" value="PAS_fold"/>
</dbReference>
<evidence type="ECO:0000313" key="9">
    <source>
        <dbReference type="Proteomes" id="UP001254848"/>
    </source>
</evidence>
<dbReference type="InterPro" id="IPR009057">
    <property type="entry name" value="Homeodomain-like_sf"/>
</dbReference>
<dbReference type="EMBL" id="JAUOZS010000001">
    <property type="protein sequence ID" value="MDT8899732.1"/>
    <property type="molecule type" value="Genomic_DNA"/>
</dbReference>
<accession>A0ABU3NUB0</accession>
<dbReference type="PROSITE" id="PS00688">
    <property type="entry name" value="SIGMA54_INTERACT_3"/>
    <property type="match status" value="1"/>
</dbReference>
<dbReference type="Pfam" id="PF02954">
    <property type="entry name" value="HTH_8"/>
    <property type="match status" value="1"/>
</dbReference>
<dbReference type="SMART" id="SM00091">
    <property type="entry name" value="PAS"/>
    <property type="match status" value="1"/>
</dbReference>
<dbReference type="Pfam" id="PF00989">
    <property type="entry name" value="PAS"/>
    <property type="match status" value="1"/>
</dbReference>
<dbReference type="InterPro" id="IPR002078">
    <property type="entry name" value="Sigma_54_int"/>
</dbReference>
<dbReference type="PROSITE" id="PS50112">
    <property type="entry name" value="PAS"/>
    <property type="match status" value="1"/>
</dbReference>
<dbReference type="SUPFAM" id="SSF52540">
    <property type="entry name" value="P-loop containing nucleoside triphosphate hydrolases"/>
    <property type="match status" value="1"/>
</dbReference>
<dbReference type="RefSeq" id="WP_413778300.1">
    <property type="nucleotide sequence ID" value="NZ_JAUOZS010000001.1"/>
</dbReference>
<keyword evidence="9" id="KW-1185">Reference proteome</keyword>
<dbReference type="SUPFAM" id="SSF55785">
    <property type="entry name" value="PYP-like sensor domain (PAS domain)"/>
    <property type="match status" value="1"/>
</dbReference>
<evidence type="ECO:0000259" key="6">
    <source>
        <dbReference type="PROSITE" id="PS50045"/>
    </source>
</evidence>
<dbReference type="PROSITE" id="PS00675">
    <property type="entry name" value="SIGMA54_INTERACT_1"/>
    <property type="match status" value="1"/>
</dbReference>
<sequence>MPNPVSSSKRREIAKQNLEKIFENFPDPIFVTDSQGNVLLSNSSTALTLDMSLDQLLKSNVADLVKKGYYTKSYAMEVAEKKCVLSGILKTKLNLSMISASTPVLDDNGEVILVVTHARPKDTVEKYISKEERGKQDQRKREIEYLRSHVLETDTIVAESKAMRQVLLAAHAVAQTDSTVLLNGESGTGKEVLAKYIHRHSKRFNEAFIAVNCAAFPEQLVESELFGYERGAFTGAKGEGRMGLIEAAHNGTLFLDEIAELPLTLQSKLLRVLETGEVRRLGSNTARKIDFRLIAATHQDLKKMSEEYLFREDLYYRLNVIPIRIPPLRDRPEDTLVLALKFLDDFNRKHKTAYEFDGETLEMFQSNAWPGNVRELRNAVERKVIQHLQDYQADCLQAVSSFSSGISRSDCIKILGLTGSLKDVTRTVEEKYIDHVLRECGGRIGEAAKRLGIYRTVLYRKLKAFERERGQA</sequence>
<gene>
    <name evidence="8" type="ORF">Q4T40_00530</name>
</gene>
<dbReference type="Proteomes" id="UP001254848">
    <property type="component" value="Unassembled WGS sequence"/>
</dbReference>
<dbReference type="InterPro" id="IPR025944">
    <property type="entry name" value="Sigma_54_int_dom_CS"/>
</dbReference>
<organism evidence="8 9">
    <name type="scientific">Anaeroselena agilis</name>
    <dbReference type="NCBI Taxonomy" id="3063788"/>
    <lineage>
        <taxon>Bacteria</taxon>
        <taxon>Bacillati</taxon>
        <taxon>Bacillota</taxon>
        <taxon>Negativicutes</taxon>
        <taxon>Acetonemataceae</taxon>
        <taxon>Anaeroselena</taxon>
    </lineage>
</organism>
<dbReference type="PROSITE" id="PS50045">
    <property type="entry name" value="SIGMA54_INTERACT_4"/>
    <property type="match status" value="1"/>
</dbReference>
<dbReference type="Pfam" id="PF00158">
    <property type="entry name" value="Sigma54_activat"/>
    <property type="match status" value="1"/>
</dbReference>
<proteinExistence type="predicted"/>
<name>A0ABU3NUB0_9FIRM</name>
<evidence type="ECO:0000256" key="3">
    <source>
        <dbReference type="ARBA" id="ARBA00023015"/>
    </source>
</evidence>
<evidence type="ECO:0000256" key="4">
    <source>
        <dbReference type="ARBA" id="ARBA00023125"/>
    </source>
</evidence>
<dbReference type="SUPFAM" id="SSF46689">
    <property type="entry name" value="Homeodomain-like"/>
    <property type="match status" value="1"/>
</dbReference>